<dbReference type="RefSeq" id="WP_044224189.1">
    <property type="nucleotide sequence ID" value="NZ_CAKZLC010000168.1"/>
</dbReference>
<organism evidence="2 3">
    <name type="scientific">Phaeodactylibacter xiamenensis</name>
    <dbReference type="NCBI Taxonomy" id="1524460"/>
    <lineage>
        <taxon>Bacteria</taxon>
        <taxon>Pseudomonadati</taxon>
        <taxon>Bacteroidota</taxon>
        <taxon>Saprospiria</taxon>
        <taxon>Saprospirales</taxon>
        <taxon>Haliscomenobacteraceae</taxon>
        <taxon>Phaeodactylibacter</taxon>
    </lineage>
</organism>
<dbReference type="EMBL" id="JPOS01000075">
    <property type="protein sequence ID" value="KGE86688.1"/>
    <property type="molecule type" value="Genomic_DNA"/>
</dbReference>
<name>A0A098S4D2_9BACT</name>
<keyword evidence="3" id="KW-1185">Reference proteome</keyword>
<dbReference type="NCBIfam" id="TIGR03519">
    <property type="entry name" value="T9SS_PorP_fam"/>
    <property type="match status" value="1"/>
</dbReference>
<evidence type="ECO:0000256" key="1">
    <source>
        <dbReference type="SAM" id="SignalP"/>
    </source>
</evidence>
<evidence type="ECO:0008006" key="4">
    <source>
        <dbReference type="Google" id="ProtNLM"/>
    </source>
</evidence>
<protein>
    <recommendedName>
        <fullName evidence="4">Type IX secretion system membrane protein PorP/SprF</fullName>
    </recommendedName>
</protein>
<dbReference type="InterPro" id="IPR019861">
    <property type="entry name" value="PorP/SprF_Bacteroidetes"/>
</dbReference>
<reference evidence="2 3" key="1">
    <citation type="journal article" date="2014" name="Int. J. Syst. Evol. Microbiol.">
        <title>Phaeodactylibacter xiamenensis gen. nov., sp. nov., a member of the family Saprospiraceae isolated from the marine alga Phaeodactylum tricornutum.</title>
        <authorList>
            <person name="Chen Z.Jr."/>
            <person name="Lei X."/>
            <person name="Lai Q."/>
            <person name="Li Y."/>
            <person name="Zhang B."/>
            <person name="Zhang J."/>
            <person name="Zhang H."/>
            <person name="Yang L."/>
            <person name="Zheng W."/>
            <person name="Tian Y."/>
            <person name="Yu Z."/>
            <person name="Xu H.Jr."/>
            <person name="Zheng T."/>
        </authorList>
    </citation>
    <scope>NUCLEOTIDE SEQUENCE [LARGE SCALE GENOMIC DNA]</scope>
    <source>
        <strain evidence="2 3">KD52</strain>
    </source>
</reference>
<accession>A0A098S4D2</accession>
<dbReference type="STRING" id="1524460.IX84_19590"/>
<evidence type="ECO:0000313" key="3">
    <source>
        <dbReference type="Proteomes" id="UP000029736"/>
    </source>
</evidence>
<comment type="caution">
    <text evidence="2">The sequence shown here is derived from an EMBL/GenBank/DDBJ whole genome shotgun (WGS) entry which is preliminary data.</text>
</comment>
<feature type="chain" id="PRO_5001939848" description="Type IX secretion system membrane protein PorP/SprF" evidence="1">
    <location>
        <begin position="22"/>
        <end position="346"/>
    </location>
</feature>
<dbReference type="Pfam" id="PF11751">
    <property type="entry name" value="PorP_SprF"/>
    <property type="match status" value="1"/>
</dbReference>
<gene>
    <name evidence="2" type="ORF">IX84_19590</name>
</gene>
<feature type="signal peptide" evidence="1">
    <location>
        <begin position="1"/>
        <end position="21"/>
    </location>
</feature>
<keyword evidence="1" id="KW-0732">Signal</keyword>
<dbReference type="Proteomes" id="UP000029736">
    <property type="component" value="Unassembled WGS sequence"/>
</dbReference>
<dbReference type="AlphaFoldDB" id="A0A098S4D2"/>
<dbReference type="OrthoDB" id="1186563at2"/>
<evidence type="ECO:0000313" key="2">
    <source>
        <dbReference type="EMBL" id="KGE86688.1"/>
    </source>
</evidence>
<sequence length="346" mass="38344">MKKLFLLLFCFTLLSGLRLTAQDQHFTQFFAAPLTLNPALSGTFNGKYRVALVYRDQNPYQTYAGAVDLRFGLNSIGKRYKDAFGVGVVFYNDRVPKFGFSNNQINVAGAFHKSLSKSNDQFLSAGFQAGLAQRNFGYERFNFEDQFGGDDGYTNPSAEILPANNFAYGDISAGINYTYAPKKGVSVYAGAAMHHILEPQISFFYNEDQPELGNSDFLHRKYTAYVNVNIPVGLGIQIQPRALLYAQGPHLAANAGSNIRFLIDEISGVALHTGGWVRPVRDELDNFMLDAVVGMVGIEFSNFLLGLSYDARIDGIGSLRKQRGAFELSLAYLGEYEDEVVLCPKF</sequence>
<proteinExistence type="predicted"/>